<dbReference type="InterPro" id="IPR036865">
    <property type="entry name" value="CRAL-TRIO_dom_sf"/>
</dbReference>
<reference evidence="3" key="3">
    <citation type="submission" date="2025-09" db="UniProtKB">
        <authorList>
            <consortium name="Ensembl"/>
        </authorList>
    </citation>
    <scope>IDENTIFICATION</scope>
</reference>
<accession>H3DLC1</accession>
<dbReference type="Ensembl" id="ENSTNIT00000021554.1">
    <property type="protein sequence ID" value="ENSTNIP00000021319.1"/>
    <property type="gene ID" value="ENSTNIG00000018153.1"/>
</dbReference>
<dbReference type="OMA" id="PENNMEN"/>
<dbReference type="GeneTree" id="ENSGT00940000165419"/>
<evidence type="ECO:0000259" key="2">
    <source>
        <dbReference type="PROSITE" id="PS50191"/>
    </source>
</evidence>
<dbReference type="PANTHER" id="PTHR12112:SF21">
    <property type="entry name" value="BCL-2_ADENOVIRUS E1B 19 KDA-INTERACTING PROTEIN 2-LIKE PROTEIN"/>
    <property type="match status" value="1"/>
</dbReference>
<sequence>PNSLPLLGSRPRRRKVLVAPALSLSLGGSESMDDFPAAFLSPSPEDEDEGDLDIDLDAMETPSDSESLLFPALELEDHLQHLGVGASPGSREPGLGALGQEDVVDKEGSRWRCFCPGEPPQEAWVNMSVLEPFLRVLSHGGYHGDGMNDVIVFSSCFLPENSLENYQYVMDNLFRLRKNLKGFYVVHPTWYIKALITIIKPFISSKFSRKLRFVETLQELAELVPLEQLQVPACVRQ</sequence>
<evidence type="ECO:0000313" key="3">
    <source>
        <dbReference type="Ensembl" id="ENSTNIP00000021319.1"/>
    </source>
</evidence>
<dbReference type="InterPro" id="IPR001251">
    <property type="entry name" value="CRAL-TRIO_dom"/>
</dbReference>
<organism evidence="3 4">
    <name type="scientific">Tetraodon nigroviridis</name>
    <name type="common">Spotted green pufferfish</name>
    <name type="synonym">Chelonodon nigroviridis</name>
    <dbReference type="NCBI Taxonomy" id="99883"/>
    <lineage>
        <taxon>Eukaryota</taxon>
        <taxon>Metazoa</taxon>
        <taxon>Chordata</taxon>
        <taxon>Craniata</taxon>
        <taxon>Vertebrata</taxon>
        <taxon>Euteleostomi</taxon>
        <taxon>Actinopterygii</taxon>
        <taxon>Neopterygii</taxon>
        <taxon>Teleostei</taxon>
        <taxon>Neoteleostei</taxon>
        <taxon>Acanthomorphata</taxon>
        <taxon>Eupercaria</taxon>
        <taxon>Tetraodontiformes</taxon>
        <taxon>Tetradontoidea</taxon>
        <taxon>Tetraodontidae</taxon>
        <taxon>Tetraodon</taxon>
    </lineage>
</organism>
<dbReference type="SUPFAM" id="SSF52087">
    <property type="entry name" value="CRAL/TRIO domain"/>
    <property type="match status" value="1"/>
</dbReference>
<dbReference type="GO" id="GO:0005737">
    <property type="term" value="C:cytoplasm"/>
    <property type="evidence" value="ECO:0007669"/>
    <property type="project" value="TreeGrafter"/>
</dbReference>
<evidence type="ECO:0000256" key="1">
    <source>
        <dbReference type="SAM" id="MobiDB-lite"/>
    </source>
</evidence>
<dbReference type="GO" id="GO:0006915">
    <property type="term" value="P:apoptotic process"/>
    <property type="evidence" value="ECO:0007669"/>
    <property type="project" value="TreeGrafter"/>
</dbReference>
<dbReference type="InParanoid" id="H3DLC1"/>
<keyword evidence="4" id="KW-1185">Reference proteome</keyword>
<dbReference type="Pfam" id="PF12496">
    <property type="entry name" value="BNIP2"/>
    <property type="match status" value="1"/>
</dbReference>
<dbReference type="InterPro" id="IPR022181">
    <property type="entry name" value="Bcl2-/adenovirus-E1B"/>
</dbReference>
<evidence type="ECO:0000313" key="4">
    <source>
        <dbReference type="Proteomes" id="UP000007303"/>
    </source>
</evidence>
<feature type="domain" description="CRAL-TRIO" evidence="2">
    <location>
        <begin position="183"/>
        <end position="237"/>
    </location>
</feature>
<dbReference type="CDD" id="cd00170">
    <property type="entry name" value="SEC14"/>
    <property type="match status" value="1"/>
</dbReference>
<dbReference type="HOGENOM" id="CLU_039135_3_0_1"/>
<feature type="region of interest" description="Disordered" evidence="1">
    <location>
        <begin position="26"/>
        <end position="51"/>
    </location>
</feature>
<dbReference type="Gene3D" id="3.40.525.10">
    <property type="entry name" value="CRAL-TRIO lipid binding domain"/>
    <property type="match status" value="1"/>
</dbReference>
<name>H3DLC1_TETNG</name>
<protein>
    <recommendedName>
        <fullName evidence="2">CRAL-TRIO domain-containing protein</fullName>
    </recommendedName>
</protein>
<reference evidence="4" key="1">
    <citation type="journal article" date="2004" name="Nature">
        <title>Genome duplication in the teleost fish Tetraodon nigroviridis reveals the early vertebrate proto-karyotype.</title>
        <authorList>
            <person name="Jaillon O."/>
            <person name="Aury J.-M."/>
            <person name="Brunet F."/>
            <person name="Petit J.-L."/>
            <person name="Stange-Thomann N."/>
            <person name="Mauceli E."/>
            <person name="Bouneau L."/>
            <person name="Fischer C."/>
            <person name="Ozouf-Costaz C."/>
            <person name="Bernot A."/>
            <person name="Nicaud S."/>
            <person name="Jaffe D."/>
            <person name="Fisher S."/>
            <person name="Lutfalla G."/>
            <person name="Dossat C."/>
            <person name="Segurens B."/>
            <person name="Dasilva C."/>
            <person name="Salanoubat M."/>
            <person name="Levy M."/>
            <person name="Boudet N."/>
            <person name="Castellano S."/>
            <person name="Anthouard V."/>
            <person name="Jubin C."/>
            <person name="Castelli V."/>
            <person name="Katinka M."/>
            <person name="Vacherie B."/>
            <person name="Biemont C."/>
            <person name="Skalli Z."/>
            <person name="Cattolico L."/>
            <person name="Poulain J."/>
            <person name="De Berardinis V."/>
            <person name="Cruaud C."/>
            <person name="Duprat S."/>
            <person name="Brottier P."/>
            <person name="Coutanceau J.-P."/>
            <person name="Gouzy J."/>
            <person name="Parra G."/>
            <person name="Lardier G."/>
            <person name="Chapple C."/>
            <person name="McKernan K.J."/>
            <person name="McEwan P."/>
            <person name="Bosak S."/>
            <person name="Kellis M."/>
            <person name="Volff J.-N."/>
            <person name="Guigo R."/>
            <person name="Zody M.C."/>
            <person name="Mesirov J."/>
            <person name="Lindblad-Toh K."/>
            <person name="Birren B."/>
            <person name="Nusbaum C."/>
            <person name="Kahn D."/>
            <person name="Robinson-Rechavi M."/>
            <person name="Laudet V."/>
            <person name="Schachter V."/>
            <person name="Quetier F."/>
            <person name="Saurin W."/>
            <person name="Scarpelli C."/>
            <person name="Wincker P."/>
            <person name="Lander E.S."/>
            <person name="Weissenbach J."/>
            <person name="Roest Crollius H."/>
        </authorList>
    </citation>
    <scope>NUCLEOTIDE SEQUENCE [LARGE SCALE GENOMIC DNA]</scope>
</reference>
<reference evidence="3" key="2">
    <citation type="submission" date="2025-08" db="UniProtKB">
        <authorList>
            <consortium name="Ensembl"/>
        </authorList>
    </citation>
    <scope>IDENTIFICATION</scope>
</reference>
<dbReference type="Proteomes" id="UP000007303">
    <property type="component" value="Unassembled WGS sequence"/>
</dbReference>
<dbReference type="AlphaFoldDB" id="H3DLC1"/>
<proteinExistence type="predicted"/>
<dbReference type="Pfam" id="PF13716">
    <property type="entry name" value="CRAL_TRIO_2"/>
    <property type="match status" value="1"/>
</dbReference>
<dbReference type="PROSITE" id="PS50191">
    <property type="entry name" value="CRAL_TRIO"/>
    <property type="match status" value="1"/>
</dbReference>
<dbReference type="PANTHER" id="PTHR12112">
    <property type="entry name" value="BNIP - RELATED"/>
    <property type="match status" value="1"/>
</dbReference>